<dbReference type="RefSeq" id="WP_092419458.1">
    <property type="nucleotide sequence ID" value="NZ_FPCK01000001.1"/>
</dbReference>
<reference evidence="1 2" key="1">
    <citation type="submission" date="2016-10" db="EMBL/GenBank/DDBJ databases">
        <authorList>
            <person name="de Groot N.N."/>
        </authorList>
    </citation>
    <scope>NUCLEOTIDE SEQUENCE [LARGE SCALE GENOMIC DNA]</scope>
    <source>
        <strain evidence="1 2">IPL20</strain>
    </source>
</reference>
<dbReference type="EMBL" id="FPCK01000001">
    <property type="protein sequence ID" value="SFV26767.1"/>
    <property type="molecule type" value="Genomic_DNA"/>
</dbReference>
<protein>
    <submittedName>
        <fullName evidence="1">Uncharacterized protein</fullName>
    </submittedName>
</protein>
<dbReference type="AlphaFoldDB" id="A0A1I7MWE9"/>
<keyword evidence="2" id="KW-1185">Reference proteome</keyword>
<dbReference type="Proteomes" id="UP000199074">
    <property type="component" value="Unassembled WGS sequence"/>
</dbReference>
<evidence type="ECO:0000313" key="2">
    <source>
        <dbReference type="Proteomes" id="UP000199074"/>
    </source>
</evidence>
<gene>
    <name evidence="1" type="ORF">SAMN05216456_0105</name>
</gene>
<accession>A0A1I7MWE9</accession>
<proteinExistence type="predicted"/>
<sequence>MLPDAGAPSTTQLTLGYSQAEDRLVLWLGEGTEALHLTRRLTGLLINGLAGVLARSSATAAQAPADLRNDVVGMERQGAIAAAAVSPAAPTALPPPGPAHLIEAVDIATLPTTFRLAFRTPAALTVGVLVLSRAEMHQVVDLLRRQSELAQWALPVTAPWLNDTHGALVVN</sequence>
<evidence type="ECO:0000313" key="1">
    <source>
        <dbReference type="EMBL" id="SFV26767.1"/>
    </source>
</evidence>
<organism evidence="1 2">
    <name type="scientific">Devosia crocina</name>
    <dbReference type="NCBI Taxonomy" id="429728"/>
    <lineage>
        <taxon>Bacteria</taxon>
        <taxon>Pseudomonadati</taxon>
        <taxon>Pseudomonadota</taxon>
        <taxon>Alphaproteobacteria</taxon>
        <taxon>Hyphomicrobiales</taxon>
        <taxon>Devosiaceae</taxon>
        <taxon>Devosia</taxon>
    </lineage>
</organism>
<name>A0A1I7MWE9_9HYPH</name>
<dbReference type="STRING" id="429728.SAMN05216456_0105"/>